<feature type="transmembrane region" description="Helical" evidence="1">
    <location>
        <begin position="22"/>
        <end position="40"/>
    </location>
</feature>
<evidence type="ECO:0000313" key="2">
    <source>
        <dbReference type="EMBL" id="TFW29452.1"/>
    </source>
</evidence>
<sequence>MYEAIKKILLVDLPSLDFYPKLALSLVLMSISLFLLVSMWRDPARASSIDPATEARLKAGVTAFFANMGDNSPAVPVVFGNAKDMVRRFKTEKNVFENVGLEIENRKQRDNNWKFANELSAAKALVNALGLDYDTTKENQIFLQMPLPITEASSTTQALPSERPR</sequence>
<dbReference type="Proteomes" id="UP000297729">
    <property type="component" value="Unassembled WGS sequence"/>
</dbReference>
<name>A0A4Y9SRN2_9BURK</name>
<organism evidence="2 3">
    <name type="scientific">Duganella callida</name>
    <dbReference type="NCBI Taxonomy" id="2561932"/>
    <lineage>
        <taxon>Bacteria</taxon>
        <taxon>Pseudomonadati</taxon>
        <taxon>Pseudomonadota</taxon>
        <taxon>Betaproteobacteria</taxon>
        <taxon>Burkholderiales</taxon>
        <taxon>Oxalobacteraceae</taxon>
        <taxon>Telluria group</taxon>
        <taxon>Duganella</taxon>
    </lineage>
</organism>
<evidence type="ECO:0000256" key="1">
    <source>
        <dbReference type="SAM" id="Phobius"/>
    </source>
</evidence>
<dbReference type="AlphaFoldDB" id="A0A4Y9SRN2"/>
<keyword evidence="1" id="KW-1133">Transmembrane helix</keyword>
<reference evidence="2 3" key="1">
    <citation type="submission" date="2019-03" db="EMBL/GenBank/DDBJ databases">
        <title>Draft Genome Sequence of Duganella callidus sp. nov., a Novel Duganella Species Isolated from Cultivated Soil.</title>
        <authorList>
            <person name="Raths R."/>
            <person name="Peta V."/>
            <person name="Bucking H."/>
        </authorList>
    </citation>
    <scope>NUCLEOTIDE SEQUENCE [LARGE SCALE GENOMIC DNA]</scope>
    <source>
        <strain evidence="2 3">DN04</strain>
    </source>
</reference>
<protein>
    <submittedName>
        <fullName evidence="2">Uncharacterized protein</fullName>
    </submittedName>
</protein>
<comment type="caution">
    <text evidence="2">The sequence shown here is derived from an EMBL/GenBank/DDBJ whole genome shotgun (WGS) entry which is preliminary data.</text>
</comment>
<keyword evidence="1" id="KW-0812">Transmembrane</keyword>
<evidence type="ECO:0000313" key="3">
    <source>
        <dbReference type="Proteomes" id="UP000297729"/>
    </source>
</evidence>
<keyword evidence="3" id="KW-1185">Reference proteome</keyword>
<gene>
    <name evidence="2" type="ORF">E4L98_03725</name>
</gene>
<dbReference type="EMBL" id="SPVG01000034">
    <property type="protein sequence ID" value="TFW29452.1"/>
    <property type="molecule type" value="Genomic_DNA"/>
</dbReference>
<proteinExistence type="predicted"/>
<keyword evidence="1" id="KW-0472">Membrane</keyword>
<dbReference type="RefSeq" id="WP_135200227.1">
    <property type="nucleotide sequence ID" value="NZ_SPVG01000034.1"/>
</dbReference>
<accession>A0A4Y9SRN2</accession>